<accession>A0A928ZXW5</accession>
<dbReference type="PANTHER" id="PTHR33639">
    <property type="entry name" value="THIOL-DISULFIDE OXIDOREDUCTASE DCC"/>
    <property type="match status" value="1"/>
</dbReference>
<evidence type="ECO:0000313" key="2">
    <source>
        <dbReference type="Proteomes" id="UP000615026"/>
    </source>
</evidence>
<reference evidence="1" key="1">
    <citation type="submission" date="2020-10" db="EMBL/GenBank/DDBJ databases">
        <authorList>
            <person name="Castelo-Branco R."/>
            <person name="Eusebio N."/>
            <person name="Adriana R."/>
            <person name="Vieira A."/>
            <person name="Brugerolle De Fraissinette N."/>
            <person name="Rezende De Castro R."/>
            <person name="Schneider M.P."/>
            <person name="Vasconcelos V."/>
            <person name="Leao P.N."/>
        </authorList>
    </citation>
    <scope>NUCLEOTIDE SEQUENCE</scope>
    <source>
        <strain evidence="1">LEGE 11479</strain>
    </source>
</reference>
<comment type="caution">
    <text evidence="1">The sequence shown here is derived from an EMBL/GenBank/DDBJ whole genome shotgun (WGS) entry which is preliminary data.</text>
</comment>
<dbReference type="Proteomes" id="UP000615026">
    <property type="component" value="Unassembled WGS sequence"/>
</dbReference>
<proteinExistence type="predicted"/>
<dbReference type="EMBL" id="JADEXP010000274">
    <property type="protein sequence ID" value="MBE9069448.1"/>
    <property type="molecule type" value="Genomic_DNA"/>
</dbReference>
<organism evidence="1 2">
    <name type="scientific">Leptolyngbya cf. ectocarpi LEGE 11479</name>
    <dbReference type="NCBI Taxonomy" id="1828722"/>
    <lineage>
        <taxon>Bacteria</taxon>
        <taxon>Bacillati</taxon>
        <taxon>Cyanobacteriota</taxon>
        <taxon>Cyanophyceae</taxon>
        <taxon>Leptolyngbyales</taxon>
        <taxon>Leptolyngbyaceae</taxon>
        <taxon>Leptolyngbya group</taxon>
        <taxon>Leptolyngbya</taxon>
    </lineage>
</organism>
<gene>
    <name evidence="1" type="ORF">IQ260_22640</name>
</gene>
<dbReference type="InterPro" id="IPR052927">
    <property type="entry name" value="DCC_oxidoreductase"/>
</dbReference>
<protein>
    <submittedName>
        <fullName evidence="1">DUF393 domain-containing protein</fullName>
    </submittedName>
</protein>
<sequence>MHYVIYDGDCNLCSNLVQCLEYLDRGQLFRYVPMQDTETLQQFEVTAIDCELGMLLIDADYPEQRWQGSDAAEEIGALLPAGALFVAAYRSLPGLKRGGDGVYRFIRDNRYRLFGRRASTYESEYRVCKSDRCDQYF</sequence>
<dbReference type="AlphaFoldDB" id="A0A928ZXW5"/>
<evidence type="ECO:0000313" key="1">
    <source>
        <dbReference type="EMBL" id="MBE9069448.1"/>
    </source>
</evidence>
<dbReference type="RefSeq" id="WP_193995351.1">
    <property type="nucleotide sequence ID" value="NZ_JADEXP010000274.1"/>
</dbReference>
<dbReference type="Pfam" id="PF04134">
    <property type="entry name" value="DCC1-like"/>
    <property type="match status" value="1"/>
</dbReference>
<name>A0A928ZXW5_LEPEC</name>
<keyword evidence="2" id="KW-1185">Reference proteome</keyword>
<dbReference type="PANTHER" id="PTHR33639:SF2">
    <property type="entry name" value="DUF393 DOMAIN-CONTAINING PROTEIN"/>
    <property type="match status" value="1"/>
</dbReference>
<dbReference type="GO" id="GO:0015035">
    <property type="term" value="F:protein-disulfide reductase activity"/>
    <property type="evidence" value="ECO:0007669"/>
    <property type="project" value="InterPro"/>
</dbReference>
<dbReference type="InterPro" id="IPR007263">
    <property type="entry name" value="DCC1-like"/>
</dbReference>